<dbReference type="PANTHER" id="PTHR31507">
    <property type="entry name" value="PROTEIN CBG15923"/>
    <property type="match status" value="1"/>
</dbReference>
<dbReference type="Pfam" id="PF00090">
    <property type="entry name" value="TSP_1"/>
    <property type="match status" value="1"/>
</dbReference>
<dbReference type="Proteomes" id="UP000483820">
    <property type="component" value="Chromosome X"/>
</dbReference>
<dbReference type="SMART" id="SM00209">
    <property type="entry name" value="TSP1"/>
    <property type="match status" value="1"/>
</dbReference>
<gene>
    <name evidence="1" type="ORF">GCK72_023418</name>
</gene>
<dbReference type="InterPro" id="IPR036383">
    <property type="entry name" value="TSP1_rpt_sf"/>
</dbReference>
<reference evidence="1 2" key="1">
    <citation type="submission" date="2019-12" db="EMBL/GenBank/DDBJ databases">
        <title>Chromosome-level assembly of the Caenorhabditis remanei genome.</title>
        <authorList>
            <person name="Teterina A.A."/>
            <person name="Willis J.H."/>
            <person name="Phillips P.C."/>
        </authorList>
    </citation>
    <scope>NUCLEOTIDE SEQUENCE [LARGE SCALE GENOMIC DNA]</scope>
    <source>
        <strain evidence="1 2">PX506</strain>
        <tissue evidence="1">Whole organism</tissue>
    </source>
</reference>
<comment type="caution">
    <text evidence="1">The sequence shown here is derived from an EMBL/GenBank/DDBJ whole genome shotgun (WGS) entry which is preliminary data.</text>
</comment>
<dbReference type="InterPro" id="IPR000884">
    <property type="entry name" value="TSP1_rpt"/>
</dbReference>
<evidence type="ECO:0000313" key="1">
    <source>
        <dbReference type="EMBL" id="KAF1746960.1"/>
    </source>
</evidence>
<dbReference type="CTD" id="9809198"/>
<organism evidence="1 2">
    <name type="scientific">Caenorhabditis remanei</name>
    <name type="common">Caenorhabditis vulgaris</name>
    <dbReference type="NCBI Taxonomy" id="31234"/>
    <lineage>
        <taxon>Eukaryota</taxon>
        <taxon>Metazoa</taxon>
        <taxon>Ecdysozoa</taxon>
        <taxon>Nematoda</taxon>
        <taxon>Chromadorea</taxon>
        <taxon>Rhabditida</taxon>
        <taxon>Rhabditina</taxon>
        <taxon>Rhabditomorpha</taxon>
        <taxon>Rhabditoidea</taxon>
        <taxon>Rhabditidae</taxon>
        <taxon>Peloderinae</taxon>
        <taxon>Caenorhabditis</taxon>
    </lineage>
</organism>
<dbReference type="AlphaFoldDB" id="A0A6A5FWA4"/>
<protein>
    <submittedName>
        <fullName evidence="1">Uncharacterized protein</fullName>
    </submittedName>
</protein>
<dbReference type="RefSeq" id="XP_003106762.2">
    <property type="nucleotide sequence ID" value="XM_003106714.2"/>
</dbReference>
<dbReference type="PRINTS" id="PR01705">
    <property type="entry name" value="TSP1REPEAT"/>
</dbReference>
<dbReference type="GeneID" id="9809198"/>
<dbReference type="KEGG" id="crq:GCK72_023418"/>
<dbReference type="PROSITE" id="PS50092">
    <property type="entry name" value="TSP1"/>
    <property type="match status" value="1"/>
</dbReference>
<accession>A0A6A5FWA4</accession>
<dbReference type="Gene3D" id="2.20.100.10">
    <property type="entry name" value="Thrombospondin type-1 (TSP1) repeat"/>
    <property type="match status" value="1"/>
</dbReference>
<sequence length="130" mass="14496">MQRFTKIISRISWGPMIWIKMKLCFAVLLICIPIVATFRFKRAACDSTFGDWSEWTSCDSDCGFCGTQTRTRTCAPVSGCTDVTCSGDATESQACSTTNDICLAPSPSCCPHTYKKKADIAERRFYCELE</sequence>
<dbReference type="SUPFAM" id="SSF82895">
    <property type="entry name" value="TSP-1 type 1 repeat"/>
    <property type="match status" value="1"/>
</dbReference>
<dbReference type="EMBL" id="WUAV01000006">
    <property type="protein sequence ID" value="KAF1746960.1"/>
    <property type="molecule type" value="Genomic_DNA"/>
</dbReference>
<evidence type="ECO:0000313" key="2">
    <source>
        <dbReference type="Proteomes" id="UP000483820"/>
    </source>
</evidence>
<dbReference type="PANTHER" id="PTHR31507:SF10">
    <property type="entry name" value="SHKT DOMAIN-CONTAINING PROTEIN"/>
    <property type="match status" value="1"/>
</dbReference>
<proteinExistence type="predicted"/>
<name>A0A6A5FWA4_CAERE</name>